<feature type="region of interest" description="Disordered" evidence="1">
    <location>
        <begin position="43"/>
        <end position="67"/>
    </location>
</feature>
<keyword evidence="3" id="KW-1185">Reference proteome</keyword>
<dbReference type="Proteomes" id="UP001055156">
    <property type="component" value="Unassembled WGS sequence"/>
</dbReference>
<reference evidence="2" key="1">
    <citation type="journal article" date="2021" name="Front. Microbiol.">
        <title>Comprehensive Comparative Genomics and Phenotyping of Methylobacterium Species.</title>
        <authorList>
            <person name="Alessa O."/>
            <person name="Ogura Y."/>
            <person name="Fujitani Y."/>
            <person name="Takami H."/>
            <person name="Hayashi T."/>
            <person name="Sahin N."/>
            <person name="Tani A."/>
        </authorList>
    </citation>
    <scope>NUCLEOTIDE SEQUENCE</scope>
    <source>
        <strain evidence="2">NBRC 15689</strain>
    </source>
</reference>
<proteinExistence type="predicted"/>
<gene>
    <name evidence="2" type="ORF">LKMONMHP_4269</name>
</gene>
<organism evidence="2 3">
    <name type="scientific">Methylobacterium organophilum</name>
    <dbReference type="NCBI Taxonomy" id="410"/>
    <lineage>
        <taxon>Bacteria</taxon>
        <taxon>Pseudomonadati</taxon>
        <taxon>Pseudomonadota</taxon>
        <taxon>Alphaproteobacteria</taxon>
        <taxon>Hyphomicrobiales</taxon>
        <taxon>Methylobacteriaceae</taxon>
        <taxon>Methylobacterium</taxon>
    </lineage>
</organism>
<comment type="caution">
    <text evidence="2">The sequence shown here is derived from an EMBL/GenBank/DDBJ whole genome shotgun (WGS) entry which is preliminary data.</text>
</comment>
<name>A0ABQ4TCQ7_METOR</name>
<evidence type="ECO:0000256" key="1">
    <source>
        <dbReference type="SAM" id="MobiDB-lite"/>
    </source>
</evidence>
<evidence type="ECO:0000313" key="2">
    <source>
        <dbReference type="EMBL" id="GJE29388.1"/>
    </source>
</evidence>
<reference evidence="2" key="2">
    <citation type="submission" date="2021-08" db="EMBL/GenBank/DDBJ databases">
        <authorList>
            <person name="Tani A."/>
            <person name="Ola A."/>
            <person name="Ogura Y."/>
            <person name="Katsura K."/>
            <person name="Hayashi T."/>
        </authorList>
    </citation>
    <scope>NUCLEOTIDE SEQUENCE</scope>
    <source>
        <strain evidence="2">NBRC 15689</strain>
    </source>
</reference>
<sequence>MLDNAALKDLLGKKVVTPAARREAVAYLAATFDMSERRACRGGGVDRPNASHEVPKNTRTVSVPQEK</sequence>
<dbReference type="EMBL" id="BPQV01000015">
    <property type="protein sequence ID" value="GJE29388.1"/>
    <property type="molecule type" value="Genomic_DNA"/>
</dbReference>
<evidence type="ECO:0000313" key="3">
    <source>
        <dbReference type="Proteomes" id="UP001055156"/>
    </source>
</evidence>
<protein>
    <recommendedName>
        <fullName evidence="4">Transposase</fullName>
    </recommendedName>
</protein>
<feature type="compositionally biased region" description="Polar residues" evidence="1">
    <location>
        <begin position="57"/>
        <end position="67"/>
    </location>
</feature>
<evidence type="ECO:0008006" key="4">
    <source>
        <dbReference type="Google" id="ProtNLM"/>
    </source>
</evidence>
<accession>A0ABQ4TCQ7</accession>